<name>A0ABT5U7Y6_9GAMM</name>
<evidence type="ECO:0000256" key="1">
    <source>
        <dbReference type="SAM" id="MobiDB-lite"/>
    </source>
</evidence>
<dbReference type="Proteomes" id="UP001528823">
    <property type="component" value="Unassembled WGS sequence"/>
</dbReference>
<evidence type="ECO:0000313" key="3">
    <source>
        <dbReference type="Proteomes" id="UP001528823"/>
    </source>
</evidence>
<evidence type="ECO:0000313" key="2">
    <source>
        <dbReference type="EMBL" id="MDE1462437.1"/>
    </source>
</evidence>
<organism evidence="2 3">
    <name type="scientific">Spartinivicinus poritis</name>
    <dbReference type="NCBI Taxonomy" id="2994640"/>
    <lineage>
        <taxon>Bacteria</taxon>
        <taxon>Pseudomonadati</taxon>
        <taxon>Pseudomonadota</taxon>
        <taxon>Gammaproteobacteria</taxon>
        <taxon>Oceanospirillales</taxon>
        <taxon>Zooshikellaceae</taxon>
        <taxon>Spartinivicinus</taxon>
    </lineage>
</organism>
<feature type="compositionally biased region" description="Polar residues" evidence="1">
    <location>
        <begin position="1"/>
        <end position="14"/>
    </location>
</feature>
<sequence length="67" mass="7251">MNSEQKIAVTQQFPGSGDNKDWENFTANGGNTRDNCTIIGLSRNEVKIKVGDGNGNASNRNFCFVAV</sequence>
<comment type="caution">
    <text evidence="2">The sequence shown here is derived from an EMBL/GenBank/DDBJ whole genome shotgun (WGS) entry which is preliminary data.</text>
</comment>
<feature type="region of interest" description="Disordered" evidence="1">
    <location>
        <begin position="1"/>
        <end position="21"/>
    </location>
</feature>
<protein>
    <submittedName>
        <fullName evidence="2">Uncharacterized protein</fullName>
    </submittedName>
</protein>
<reference evidence="2 3" key="1">
    <citation type="submission" date="2022-11" db="EMBL/GenBank/DDBJ databases">
        <title>Spartinivicinus poritis sp. nov., isolated from scleractinian coral Porites lutea.</title>
        <authorList>
            <person name="Zhang G."/>
            <person name="Cai L."/>
            <person name="Wei Q."/>
        </authorList>
    </citation>
    <scope>NUCLEOTIDE SEQUENCE [LARGE SCALE GENOMIC DNA]</scope>
    <source>
        <strain evidence="2 3">A2-2</strain>
    </source>
</reference>
<accession>A0ABT5U7Y6</accession>
<dbReference type="RefSeq" id="WP_274688792.1">
    <property type="nucleotide sequence ID" value="NZ_JAPMOU010000011.1"/>
</dbReference>
<proteinExistence type="predicted"/>
<keyword evidence="3" id="KW-1185">Reference proteome</keyword>
<gene>
    <name evidence="2" type="ORF">ORQ98_10680</name>
</gene>
<dbReference type="EMBL" id="JAPMOU010000011">
    <property type="protein sequence ID" value="MDE1462437.1"/>
    <property type="molecule type" value="Genomic_DNA"/>
</dbReference>